<dbReference type="Proteomes" id="UP001317191">
    <property type="component" value="Unassembled WGS sequence"/>
</dbReference>
<comment type="caution">
    <text evidence="1">The sequence shown here is derived from an EMBL/GenBank/DDBJ whole genome shotgun (WGS) entry which is preliminary data.</text>
</comment>
<accession>A0ABT0TMD0</accession>
<protein>
    <submittedName>
        <fullName evidence="1">DUF4265 domain-containing protein</fullName>
    </submittedName>
</protein>
<dbReference type="InterPro" id="IPR025361">
    <property type="entry name" value="DUF4265"/>
</dbReference>
<gene>
    <name evidence="1" type="ORF">NAT50_04670</name>
</gene>
<proteinExistence type="predicted"/>
<evidence type="ECO:0000313" key="1">
    <source>
        <dbReference type="EMBL" id="MCL9808647.1"/>
    </source>
</evidence>
<evidence type="ECO:0000313" key="2">
    <source>
        <dbReference type="Proteomes" id="UP001317191"/>
    </source>
</evidence>
<dbReference type="EMBL" id="JAMLJM010000002">
    <property type="protein sequence ID" value="MCL9808647.1"/>
    <property type="molecule type" value="Genomic_DNA"/>
</dbReference>
<dbReference type="Pfam" id="PF14085">
    <property type="entry name" value="DUF4265"/>
    <property type="match status" value="1"/>
</dbReference>
<sequence>MDDSFYDNCKKVSFNYYSDVLEENIVETMWAEVIDEQEALYRLVNIPFYGALIAPDDIFSVEIGHDGETLFYQDTIESSGNSVIQIAVVDNQTNVEDLRNEFVKLHCDSEGVTDTFFVIEVKYDNDYKIINQYLEKLQNEGTIDYAEPCLSSKHAADLN</sequence>
<dbReference type="RefSeq" id="WP_250591922.1">
    <property type="nucleotide sequence ID" value="NZ_JAMLJM010000002.1"/>
</dbReference>
<organism evidence="1 2">
    <name type="scientific">Flavobacterium luminosum</name>
    <dbReference type="NCBI Taxonomy" id="2949086"/>
    <lineage>
        <taxon>Bacteria</taxon>
        <taxon>Pseudomonadati</taxon>
        <taxon>Bacteroidota</taxon>
        <taxon>Flavobacteriia</taxon>
        <taxon>Flavobacteriales</taxon>
        <taxon>Flavobacteriaceae</taxon>
        <taxon>Flavobacterium</taxon>
    </lineage>
</organism>
<keyword evidence="2" id="KW-1185">Reference proteome</keyword>
<reference evidence="1 2" key="1">
    <citation type="submission" date="2022-05" db="EMBL/GenBank/DDBJ databases">
        <title>Flavobacterium sp., isolated from activated sludge.</title>
        <authorList>
            <person name="Ran Q."/>
        </authorList>
    </citation>
    <scope>NUCLEOTIDE SEQUENCE [LARGE SCALE GENOMIC DNA]</scope>
    <source>
        <strain evidence="1 2">HXWNR70</strain>
    </source>
</reference>
<name>A0ABT0TMD0_9FLAO</name>